<feature type="compositionally biased region" description="Acidic residues" evidence="1">
    <location>
        <begin position="186"/>
        <end position="195"/>
    </location>
</feature>
<protein>
    <submittedName>
        <fullName evidence="2">Uncharacterized protein</fullName>
    </submittedName>
</protein>
<dbReference type="KEGG" id="mrr:Moror_6000"/>
<feature type="region of interest" description="Disordered" evidence="1">
    <location>
        <begin position="133"/>
        <end position="195"/>
    </location>
</feature>
<keyword evidence="3" id="KW-1185">Reference proteome</keyword>
<dbReference type="AlphaFoldDB" id="V2WEQ5"/>
<evidence type="ECO:0000256" key="1">
    <source>
        <dbReference type="SAM" id="MobiDB-lite"/>
    </source>
</evidence>
<accession>V2WEQ5</accession>
<dbReference type="HOGENOM" id="CLU_1396682_0_0_1"/>
<gene>
    <name evidence="2" type="ORF">Moror_6000</name>
</gene>
<organism evidence="2 3">
    <name type="scientific">Moniliophthora roreri (strain MCA 2997)</name>
    <name type="common">Cocoa frosty pod rot fungus</name>
    <name type="synonym">Crinipellis roreri</name>
    <dbReference type="NCBI Taxonomy" id="1381753"/>
    <lineage>
        <taxon>Eukaryota</taxon>
        <taxon>Fungi</taxon>
        <taxon>Dikarya</taxon>
        <taxon>Basidiomycota</taxon>
        <taxon>Agaricomycotina</taxon>
        <taxon>Agaricomycetes</taxon>
        <taxon>Agaricomycetidae</taxon>
        <taxon>Agaricales</taxon>
        <taxon>Marasmiineae</taxon>
        <taxon>Marasmiaceae</taxon>
        <taxon>Moniliophthora</taxon>
    </lineage>
</organism>
<evidence type="ECO:0000313" key="3">
    <source>
        <dbReference type="Proteomes" id="UP000017559"/>
    </source>
</evidence>
<name>V2WEQ5_MONRO</name>
<sequence length="195" mass="22165">MTLLTPREMPITSHQQNEAALVSSARTFCLQAGSLSPLVKAPRIDGSWLIIVNWCNRKIIARSLQPPVYPNPCNSFYLSLPLHLVPPLRSRWKTMEVLLFMKTALLHLQAPPSYVFPGISHPSLLNRGFPLPTEQPETRAGPPYWLRKEGARHPGPPYWKRNPEKGNIIHPDPKREYFDSGSQKQDDEERTDGVL</sequence>
<evidence type="ECO:0000313" key="2">
    <source>
        <dbReference type="EMBL" id="ESK85318.1"/>
    </source>
</evidence>
<dbReference type="EMBL" id="AWSO01001094">
    <property type="protein sequence ID" value="ESK85318.1"/>
    <property type="molecule type" value="Genomic_DNA"/>
</dbReference>
<dbReference type="Proteomes" id="UP000017559">
    <property type="component" value="Unassembled WGS sequence"/>
</dbReference>
<proteinExistence type="predicted"/>
<reference evidence="2 3" key="1">
    <citation type="journal article" date="2014" name="BMC Genomics">
        <title>Genome and secretome analysis of the hemibiotrophic fungal pathogen, Moniliophthora roreri, which causes frosty pod rot disease of cacao: mechanisms of the biotrophic and necrotrophic phases.</title>
        <authorList>
            <person name="Meinhardt L.W."/>
            <person name="Costa G.G.L."/>
            <person name="Thomazella D.P.T."/>
            <person name="Teixeira P.J.P.L."/>
            <person name="Carazzolle M.F."/>
            <person name="Schuster S.C."/>
            <person name="Carlson J.E."/>
            <person name="Guiltinan M.J."/>
            <person name="Mieczkowski P."/>
            <person name="Farmer A."/>
            <person name="Ramaraj T."/>
            <person name="Crozier J."/>
            <person name="Davis R.E."/>
            <person name="Shao J."/>
            <person name="Melnick R.L."/>
            <person name="Pereira G.A.G."/>
            <person name="Bailey B.A."/>
        </authorList>
    </citation>
    <scope>NUCLEOTIDE SEQUENCE [LARGE SCALE GENOMIC DNA]</scope>
    <source>
        <strain evidence="2 3">MCA 2997</strain>
    </source>
</reference>
<comment type="caution">
    <text evidence="2">The sequence shown here is derived from an EMBL/GenBank/DDBJ whole genome shotgun (WGS) entry which is preliminary data.</text>
</comment>